<keyword evidence="3" id="KW-1185">Reference proteome</keyword>
<feature type="region of interest" description="Disordered" evidence="1">
    <location>
        <begin position="182"/>
        <end position="207"/>
    </location>
</feature>
<accession>A0AA39P7F6</accession>
<reference evidence="2" key="1">
    <citation type="submission" date="2023-06" db="EMBL/GenBank/DDBJ databases">
        <authorList>
            <consortium name="Lawrence Berkeley National Laboratory"/>
            <person name="Ahrendt S."/>
            <person name="Sahu N."/>
            <person name="Indic B."/>
            <person name="Wong-Bajracharya J."/>
            <person name="Merenyi Z."/>
            <person name="Ke H.-M."/>
            <person name="Monk M."/>
            <person name="Kocsube S."/>
            <person name="Drula E."/>
            <person name="Lipzen A."/>
            <person name="Balint B."/>
            <person name="Henrissat B."/>
            <person name="Andreopoulos B."/>
            <person name="Martin F.M."/>
            <person name="Harder C.B."/>
            <person name="Rigling D."/>
            <person name="Ford K.L."/>
            <person name="Foster G.D."/>
            <person name="Pangilinan J."/>
            <person name="Papanicolaou A."/>
            <person name="Barry K."/>
            <person name="LaButti K."/>
            <person name="Viragh M."/>
            <person name="Koriabine M."/>
            <person name="Yan M."/>
            <person name="Riley R."/>
            <person name="Champramary S."/>
            <person name="Plett K.L."/>
            <person name="Tsai I.J."/>
            <person name="Slot J."/>
            <person name="Sipos G."/>
            <person name="Plett J."/>
            <person name="Nagy L.G."/>
            <person name="Grigoriev I.V."/>
        </authorList>
    </citation>
    <scope>NUCLEOTIDE SEQUENCE</scope>
    <source>
        <strain evidence="2">ICMP 16352</strain>
    </source>
</reference>
<gene>
    <name evidence="2" type="ORF">IW261DRAFT_1420327</name>
</gene>
<dbReference type="Proteomes" id="UP001175227">
    <property type="component" value="Unassembled WGS sequence"/>
</dbReference>
<name>A0AA39P7F6_9AGAR</name>
<evidence type="ECO:0000256" key="1">
    <source>
        <dbReference type="SAM" id="MobiDB-lite"/>
    </source>
</evidence>
<evidence type="ECO:0000313" key="2">
    <source>
        <dbReference type="EMBL" id="KAK0478997.1"/>
    </source>
</evidence>
<evidence type="ECO:0000313" key="3">
    <source>
        <dbReference type="Proteomes" id="UP001175227"/>
    </source>
</evidence>
<dbReference type="AlphaFoldDB" id="A0AA39P7F6"/>
<comment type="caution">
    <text evidence="2">The sequence shown here is derived from an EMBL/GenBank/DDBJ whole genome shotgun (WGS) entry which is preliminary data.</text>
</comment>
<dbReference type="EMBL" id="JAUEPR010000013">
    <property type="protein sequence ID" value="KAK0478997.1"/>
    <property type="molecule type" value="Genomic_DNA"/>
</dbReference>
<proteinExistence type="predicted"/>
<organism evidence="2 3">
    <name type="scientific">Armillaria novae-zelandiae</name>
    <dbReference type="NCBI Taxonomy" id="153914"/>
    <lineage>
        <taxon>Eukaryota</taxon>
        <taxon>Fungi</taxon>
        <taxon>Dikarya</taxon>
        <taxon>Basidiomycota</taxon>
        <taxon>Agaricomycotina</taxon>
        <taxon>Agaricomycetes</taxon>
        <taxon>Agaricomycetidae</taxon>
        <taxon>Agaricales</taxon>
        <taxon>Marasmiineae</taxon>
        <taxon>Physalacriaceae</taxon>
        <taxon>Armillaria</taxon>
    </lineage>
</organism>
<protein>
    <submittedName>
        <fullName evidence="2">Uncharacterized protein</fullName>
    </submittedName>
</protein>
<feature type="non-terminal residue" evidence="2">
    <location>
        <position position="260"/>
    </location>
</feature>
<sequence length="260" mass="28772">MTLNYSYPFSTSTNPLEQTGSTCTQYATPSFTELLQLPDDDFQWADPTGIWPAISQGHESHAFDTRYGLPGGAKSLSSLANVQESRYSLDKTGNGVHSKFIPYVPPVPPPESTPILSSVAEAVVTKGARTTLTQVTSAPPLTAPEATCPRLDIQPLNAPIRSFTPLAAENDNDNDDLCEDPRTSLENSNSVCEDNDTMTWAGHNPTKATIPKPQRRAWTKYNSEARKILEDKQWEMRLQMAEEVESAQEKYHQELRDIAT</sequence>